<evidence type="ECO:0000256" key="2">
    <source>
        <dbReference type="RuleBase" id="RU003476"/>
    </source>
</evidence>
<dbReference type="PROSITE" id="PS51462">
    <property type="entry name" value="NUDIX"/>
    <property type="match status" value="1"/>
</dbReference>
<dbReference type="GO" id="GO:0016787">
    <property type="term" value="F:hydrolase activity"/>
    <property type="evidence" value="ECO:0007669"/>
    <property type="project" value="UniProtKB-KW"/>
</dbReference>
<accession>A0A0G0S573</accession>
<comment type="caution">
    <text evidence="4">The sequence shown here is derived from an EMBL/GenBank/DDBJ whole genome shotgun (WGS) entry which is preliminary data.</text>
</comment>
<reference evidence="4 5" key="1">
    <citation type="journal article" date="2015" name="Nature">
        <title>rRNA introns, odd ribosomes, and small enigmatic genomes across a large radiation of phyla.</title>
        <authorList>
            <person name="Brown C.T."/>
            <person name="Hug L.A."/>
            <person name="Thomas B.C."/>
            <person name="Sharon I."/>
            <person name="Castelle C.J."/>
            <person name="Singh A."/>
            <person name="Wilkins M.J."/>
            <person name="Williams K.H."/>
            <person name="Banfield J.F."/>
        </authorList>
    </citation>
    <scope>NUCLEOTIDE SEQUENCE [LARGE SCALE GENOMIC DNA]</scope>
</reference>
<dbReference type="SUPFAM" id="SSF55811">
    <property type="entry name" value="Nudix"/>
    <property type="match status" value="1"/>
</dbReference>
<dbReference type="PANTHER" id="PTHR43736:SF1">
    <property type="entry name" value="DIHYDRONEOPTERIN TRIPHOSPHATE DIPHOSPHATASE"/>
    <property type="match status" value="1"/>
</dbReference>
<dbReference type="InterPro" id="IPR000086">
    <property type="entry name" value="NUDIX_hydrolase_dom"/>
</dbReference>
<dbReference type="Pfam" id="PF00293">
    <property type="entry name" value="NUDIX"/>
    <property type="match status" value="1"/>
</dbReference>
<evidence type="ECO:0000313" key="4">
    <source>
        <dbReference type="EMBL" id="KKR29860.1"/>
    </source>
</evidence>
<comment type="similarity">
    <text evidence="2">Belongs to the Nudix hydrolase family.</text>
</comment>
<dbReference type="EMBL" id="LBXL01000020">
    <property type="protein sequence ID" value="KKR29860.1"/>
    <property type="molecule type" value="Genomic_DNA"/>
</dbReference>
<keyword evidence="1 2" id="KW-0378">Hydrolase</keyword>
<proteinExistence type="inferred from homology"/>
<dbReference type="PANTHER" id="PTHR43736">
    <property type="entry name" value="ADP-RIBOSE PYROPHOSPHATASE"/>
    <property type="match status" value="1"/>
</dbReference>
<evidence type="ECO:0000259" key="3">
    <source>
        <dbReference type="PROSITE" id="PS51462"/>
    </source>
</evidence>
<dbReference type="InterPro" id="IPR020476">
    <property type="entry name" value="Nudix_hydrolase"/>
</dbReference>
<feature type="domain" description="Nudix hydrolase" evidence="3">
    <location>
        <begin position="8"/>
        <end position="135"/>
    </location>
</feature>
<evidence type="ECO:0000313" key="5">
    <source>
        <dbReference type="Proteomes" id="UP000034793"/>
    </source>
</evidence>
<dbReference type="Gene3D" id="3.90.79.10">
    <property type="entry name" value="Nucleoside Triphosphate Pyrophosphohydrolase"/>
    <property type="match status" value="1"/>
</dbReference>
<organism evidence="4 5">
    <name type="scientific">Candidatus Woesebacteria bacterium GW2011_GWA1_39_8</name>
    <dbReference type="NCBI Taxonomy" id="1618552"/>
    <lineage>
        <taxon>Bacteria</taxon>
        <taxon>Candidatus Woeseibacteriota</taxon>
    </lineage>
</organism>
<evidence type="ECO:0000256" key="1">
    <source>
        <dbReference type="ARBA" id="ARBA00022801"/>
    </source>
</evidence>
<dbReference type="InterPro" id="IPR015797">
    <property type="entry name" value="NUDIX_hydrolase-like_dom_sf"/>
</dbReference>
<dbReference type="PROSITE" id="PS00893">
    <property type="entry name" value="NUDIX_BOX"/>
    <property type="match status" value="1"/>
</dbReference>
<name>A0A0G0S573_9BACT</name>
<gene>
    <name evidence="4" type="ORF">UT61_C0020G0008</name>
</gene>
<dbReference type="Proteomes" id="UP000034793">
    <property type="component" value="Unassembled WGS sequence"/>
</dbReference>
<dbReference type="AlphaFoldDB" id="A0A0G0S573"/>
<protein>
    <recommendedName>
        <fullName evidence="3">Nudix hydrolase domain-containing protein</fullName>
    </recommendedName>
</protein>
<dbReference type="PRINTS" id="PR00502">
    <property type="entry name" value="NUDIXFAMILY"/>
</dbReference>
<dbReference type="InterPro" id="IPR020084">
    <property type="entry name" value="NUDIX_hydrolase_CS"/>
</dbReference>
<sequence>MKREKRHVVVPRVLCFVFKGNEVLLLKSSAKKDWYGFYEPPGGHIEKGEDVVSCANREIYEETGLRVKDTGLAGVIHVTGFFGKDVMLFVTKSTTMTSKVVNSREGEPVWVPLSELGEIKLLEDTKPMIDKILEIKKGELFLGTSKFDGKDKLISFNIRVK</sequence>